<name>A0A270B4K1_9PROT</name>
<keyword evidence="3" id="KW-1185">Reference proteome</keyword>
<proteinExistence type="predicted"/>
<sequence>MSTGEHICWYHAKKIRKNTIGKTRIGTVHKSIGGPRGPDDATAKSQAAAGPWEVPVELWSVGSNTVAHNIQFARLMVMEAMNRIHKLTGDNEKKAMVPDNERLNNVSHSSFPPPTTS</sequence>
<dbReference type="EMBL" id="NDFP01000033">
    <property type="protein sequence ID" value="PAL19955.1"/>
    <property type="molecule type" value="Genomic_DNA"/>
</dbReference>
<protein>
    <submittedName>
        <fullName evidence="2">Uncharacterized protein</fullName>
    </submittedName>
</protein>
<dbReference type="Proteomes" id="UP000216033">
    <property type="component" value="Unassembled WGS sequence"/>
</dbReference>
<feature type="compositionally biased region" description="Basic and acidic residues" evidence="1">
    <location>
        <begin position="89"/>
        <end position="102"/>
    </location>
</feature>
<feature type="region of interest" description="Disordered" evidence="1">
    <location>
        <begin position="26"/>
        <end position="48"/>
    </location>
</feature>
<evidence type="ECO:0000313" key="2">
    <source>
        <dbReference type="EMBL" id="PAL19955.1"/>
    </source>
</evidence>
<dbReference type="AlphaFoldDB" id="A0A270B4K1"/>
<accession>A0A270B4K1</accession>
<organism evidence="2 3">
    <name type="scientific">Acetobacter syzygii</name>
    <dbReference type="NCBI Taxonomy" id="146476"/>
    <lineage>
        <taxon>Bacteria</taxon>
        <taxon>Pseudomonadati</taxon>
        <taxon>Pseudomonadota</taxon>
        <taxon>Alphaproteobacteria</taxon>
        <taxon>Acetobacterales</taxon>
        <taxon>Acetobacteraceae</taxon>
        <taxon>Acetobacter</taxon>
    </lineage>
</organism>
<evidence type="ECO:0000313" key="3">
    <source>
        <dbReference type="Proteomes" id="UP000216033"/>
    </source>
</evidence>
<reference evidence="2 3" key="1">
    <citation type="submission" date="2017-04" db="EMBL/GenBank/DDBJ databases">
        <title>Kefir bacterial isolates.</title>
        <authorList>
            <person name="Kim Y."/>
            <person name="Blasche S."/>
            <person name="Patil K.R."/>
        </authorList>
    </citation>
    <scope>NUCLEOTIDE SEQUENCE [LARGE SCALE GENOMIC DNA]</scope>
    <source>
        <strain evidence="2 3">KR-2</strain>
    </source>
</reference>
<gene>
    <name evidence="2" type="ORF">B9K05_13635</name>
</gene>
<feature type="region of interest" description="Disordered" evidence="1">
    <location>
        <begin position="89"/>
        <end position="117"/>
    </location>
</feature>
<evidence type="ECO:0000256" key="1">
    <source>
        <dbReference type="SAM" id="MobiDB-lite"/>
    </source>
</evidence>
<comment type="caution">
    <text evidence="2">The sequence shown here is derived from an EMBL/GenBank/DDBJ whole genome shotgun (WGS) entry which is preliminary data.</text>
</comment>